<evidence type="ECO:0008006" key="2">
    <source>
        <dbReference type="Google" id="ProtNLM"/>
    </source>
</evidence>
<protein>
    <recommendedName>
        <fullName evidence="2">Bacteriophage lambda, Stf, side tail fibre-repeat-2</fullName>
    </recommendedName>
</protein>
<evidence type="ECO:0000313" key="1">
    <source>
        <dbReference type="EMBL" id="CAB4159858.1"/>
    </source>
</evidence>
<dbReference type="EMBL" id="LR796692">
    <property type="protein sequence ID" value="CAB4159858.1"/>
    <property type="molecule type" value="Genomic_DNA"/>
</dbReference>
<gene>
    <name evidence="1" type="ORF">UFOVP722_5</name>
</gene>
<sequence>MIYRMASTTNYSWTTPDNTSYVKDGASSIRTLGSSVDSTLFTALGGAYPGLRLVKKQTIGTGVSSVTVTGAFSATYENYLIQINNGKTSASNIPINLQLGSTTTGYYSSLNYSTWGGSSALNSGNSNIGFFRYVGTATSDAILFNCQLNAPFLSTWTSFQSQFADSAAAGICTGNLQNTTSYTAFTISANSGTMTGGTIYVYGYGIS</sequence>
<proteinExistence type="predicted"/>
<reference evidence="1" key="1">
    <citation type="submission" date="2020-04" db="EMBL/GenBank/DDBJ databases">
        <authorList>
            <person name="Chiriac C."/>
            <person name="Salcher M."/>
            <person name="Ghai R."/>
            <person name="Kavagutti S V."/>
        </authorList>
    </citation>
    <scope>NUCLEOTIDE SEQUENCE</scope>
</reference>
<accession>A0A6J5NRZ5</accession>
<name>A0A6J5NRZ5_9CAUD</name>
<organism evidence="1">
    <name type="scientific">uncultured Caudovirales phage</name>
    <dbReference type="NCBI Taxonomy" id="2100421"/>
    <lineage>
        <taxon>Viruses</taxon>
        <taxon>Duplodnaviria</taxon>
        <taxon>Heunggongvirae</taxon>
        <taxon>Uroviricota</taxon>
        <taxon>Caudoviricetes</taxon>
        <taxon>Peduoviridae</taxon>
        <taxon>Maltschvirus</taxon>
        <taxon>Maltschvirus maltsch</taxon>
    </lineage>
</organism>